<keyword evidence="4" id="KW-1185">Reference proteome</keyword>
<accession>A0A852X257</accession>
<reference evidence="3 4" key="1">
    <citation type="submission" date="2020-07" db="EMBL/GenBank/DDBJ databases">
        <title>Sequencing the genomes of 1000 actinobacteria strains.</title>
        <authorList>
            <person name="Klenk H.-P."/>
        </authorList>
    </citation>
    <scope>NUCLEOTIDE SEQUENCE [LARGE SCALE GENOMIC DNA]</scope>
    <source>
        <strain evidence="3 4">DSM 8598</strain>
    </source>
</reference>
<feature type="compositionally biased region" description="Polar residues" evidence="1">
    <location>
        <begin position="34"/>
        <end position="47"/>
    </location>
</feature>
<feature type="compositionally biased region" description="Basic and acidic residues" evidence="1">
    <location>
        <begin position="48"/>
        <end position="57"/>
    </location>
</feature>
<dbReference type="PROSITE" id="PS51257">
    <property type="entry name" value="PROKAR_LIPOPROTEIN"/>
    <property type="match status" value="1"/>
</dbReference>
<feature type="chain" id="PRO_5032926085" evidence="2">
    <location>
        <begin position="25"/>
        <end position="147"/>
    </location>
</feature>
<dbReference type="RefSeq" id="WP_179551462.1">
    <property type="nucleotide sequence ID" value="NZ_JACCFI010000001.1"/>
</dbReference>
<proteinExistence type="predicted"/>
<feature type="compositionally biased region" description="Low complexity" evidence="1">
    <location>
        <begin position="83"/>
        <end position="92"/>
    </location>
</feature>
<dbReference type="EMBL" id="JACCFI010000001">
    <property type="protein sequence ID" value="NYG21524.1"/>
    <property type="molecule type" value="Genomic_DNA"/>
</dbReference>
<keyword evidence="2" id="KW-0732">Signal</keyword>
<sequence length="147" mass="15154">MNTTKTGSAAIGAVALLVVLSACAGVRDDVESGSVPQSQHELQQSARQESDAMRAELHAGATSVQSFATAEGIRSAKQTEARSVVGPSPSSVEGIRSAKQSEARADVGPSAAEAQGVRLTKYGEALAAAESLRQHELEHGASSDRLR</sequence>
<feature type="signal peptide" evidence="2">
    <location>
        <begin position="1"/>
        <end position="24"/>
    </location>
</feature>
<organism evidence="3 4">
    <name type="scientific">Agromyces hippuratus</name>
    <dbReference type="NCBI Taxonomy" id="286438"/>
    <lineage>
        <taxon>Bacteria</taxon>
        <taxon>Bacillati</taxon>
        <taxon>Actinomycetota</taxon>
        <taxon>Actinomycetes</taxon>
        <taxon>Micrococcales</taxon>
        <taxon>Microbacteriaceae</taxon>
        <taxon>Agromyces</taxon>
    </lineage>
</organism>
<evidence type="ECO:0000256" key="2">
    <source>
        <dbReference type="SAM" id="SignalP"/>
    </source>
</evidence>
<name>A0A852X257_9MICO</name>
<dbReference type="Proteomes" id="UP000549066">
    <property type="component" value="Unassembled WGS sequence"/>
</dbReference>
<protein>
    <submittedName>
        <fullName evidence="3">ABC-type lipoprotein release transport system permease subunit</fullName>
    </submittedName>
</protein>
<evidence type="ECO:0000256" key="1">
    <source>
        <dbReference type="SAM" id="MobiDB-lite"/>
    </source>
</evidence>
<feature type="region of interest" description="Disordered" evidence="1">
    <location>
        <begin position="31"/>
        <end position="113"/>
    </location>
</feature>
<evidence type="ECO:0000313" key="3">
    <source>
        <dbReference type="EMBL" id="NYG21524.1"/>
    </source>
</evidence>
<gene>
    <name evidence="3" type="ORF">BJY17_002271</name>
</gene>
<comment type="caution">
    <text evidence="3">The sequence shown here is derived from an EMBL/GenBank/DDBJ whole genome shotgun (WGS) entry which is preliminary data.</text>
</comment>
<keyword evidence="3" id="KW-0449">Lipoprotein</keyword>
<dbReference type="AlphaFoldDB" id="A0A852X257"/>
<evidence type="ECO:0000313" key="4">
    <source>
        <dbReference type="Proteomes" id="UP000549066"/>
    </source>
</evidence>